<name>H8XVA1_FLAIG</name>
<sequence>MFKKLLFFGFLMSYLTTIKAQTTLTAGDMAIVGINYDAVPYEMAIVNLVPLSAGTVVRITDYAFDEATGTFSTVSTANTSEGSIQWTLTSAMAAGTVTKFTINAASGTPVITGLPGTVSVTGWTNTLTTACPSPAGGDNWFIFQGSSPTNVTTYVFAWCNPFATTHNGVPQIAGQFLVSGSGVNNNGNSYLPPSLTLGTNAISLSYDPSLSGYHGDNNVYIGPKTGTKSSLISAISTISNWNRNETTTYDLNPGGSNFPGSNPVFTISTPNNSPTDITLSSSSTNENVPANTTIGNFSSTDPDAGNTFTYSLVSGTGSTDNAAFNISSNALRINLSPDFELQNSYSIRVRTTDQGGLFFEKQFTITIINLCDIVLNPLSQTNVACNGGASGAAMVNNATGGSGGYTYNWTPGNPSGDGTTSVTGLTAGTWTCTVTDSSGCTASYNFTITQPTVLNATAQSQTNVSCNGGANGAASINTPTGGAGGYTYNWTPGNPTGDGTTSVTGLTAGLWTCTVTDANGCTTTRNFTITQPSTINVNPASQTNVSCNGGSNGAASINTPTGGTGGYTYNWTPGNPSGDGTTTVTGLTAGTWTCTVTDANGCTKSTNFTITQPPALSVTALFQNNVSCNGGSNGAASINTPTGGAGGYTYDWTPGNPTGDGTTSVTGLTAGTWTCTITDANSCTTSVNFTITQPTALIATALSQTNVSCNGGSNGAASINIPTGGAGGYTYNWTPGNPTGDGTTSVTGLTAGTWTCTITDANSCTTSVNFTITQPTALNATALSQTNISCNGGSNGAASINIPTGGAGGYTYNWTPGNPTGDGTTSVTGLTAGTWTCTVTDANGCTTSVNFTITQPTALIASAQSQTNISCNGGSNGAASINIPTGGAGGYTYDWTPGNPTGDGTTSVTGLTAGTWTCTITDANSCTTSVNFTITQPTALIATALSQTNISCNGGSNGAASINIPTGGAGGYTYDWTPGNPTGDGTTSVTGLTAGTWTCTITDANSCTTSVNFTITQPTALIATALSQTNVSCNGGSNGAASINIPTGGAGGYTYNWTPGNPTGDGTTSVTGLTAGTWTCTITDANGCTTSVNFTITEPAPLDNSVTLNSGVLQANLSGASYQWYQCPNTILTGETNQTFTPTVVGDYKVEITLGGCSTFSTCVTVTSLSIDNFVNSNLSFYPNPTSDILYLKNNQVIEDIEVINMIGQQVIQLKNTTNELQLDVTSLPSATYFIKIKTGGLSKLIKIIKK</sequence>
<evidence type="ECO:0000256" key="2">
    <source>
        <dbReference type="SAM" id="SignalP"/>
    </source>
</evidence>
<dbReference type="InterPro" id="IPR015919">
    <property type="entry name" value="Cadherin-like_sf"/>
</dbReference>
<dbReference type="InterPro" id="IPR025667">
    <property type="entry name" value="SprB_repeat"/>
</dbReference>
<accession>H8XVA1</accession>
<dbReference type="Pfam" id="PF13573">
    <property type="entry name" value="SprB"/>
    <property type="match status" value="9"/>
</dbReference>
<dbReference type="RefSeq" id="WP_014388198.1">
    <property type="nucleotide sequence ID" value="NC_017025.1"/>
</dbReference>
<dbReference type="eggNOG" id="COG1357">
    <property type="taxonomic scope" value="Bacteria"/>
</dbReference>
<dbReference type="HOGENOM" id="CLU_265724_0_0_10"/>
<dbReference type="GO" id="GO:0007156">
    <property type="term" value="P:homophilic cell adhesion via plasma membrane adhesion molecules"/>
    <property type="evidence" value="ECO:0007669"/>
    <property type="project" value="InterPro"/>
</dbReference>
<organism evidence="4 5">
    <name type="scientific">Flavobacterium indicum (strain DSM 17447 / CIP 109464 / GPTSA100-9)</name>
    <dbReference type="NCBI Taxonomy" id="1094466"/>
    <lineage>
        <taxon>Bacteria</taxon>
        <taxon>Pseudomonadati</taxon>
        <taxon>Bacteroidota</taxon>
        <taxon>Flavobacteriia</taxon>
        <taxon>Flavobacteriales</taxon>
        <taxon>Flavobacteriaceae</taxon>
        <taxon>Flavobacterium</taxon>
    </lineage>
</organism>
<dbReference type="Gene3D" id="2.60.40.60">
    <property type="entry name" value="Cadherins"/>
    <property type="match status" value="1"/>
</dbReference>
<dbReference type="EMBL" id="HE774682">
    <property type="protein sequence ID" value="CCG53071.1"/>
    <property type="molecule type" value="Genomic_DNA"/>
</dbReference>
<dbReference type="InterPro" id="IPR026444">
    <property type="entry name" value="Secre_tail"/>
</dbReference>
<dbReference type="InterPro" id="IPR002126">
    <property type="entry name" value="Cadherin-like_dom"/>
</dbReference>
<reference evidence="5" key="2">
    <citation type="submission" date="2012-03" db="EMBL/GenBank/DDBJ databases">
        <title>Complete genome sequence of Flavobacterium indicum GPTSA100-9T, isolated from warm spring water.</title>
        <authorList>
            <person name="Barbier P."/>
            <person name="Houel A."/>
            <person name="Loux V."/>
            <person name="Poulain J."/>
            <person name="Bernardet J.-F."/>
            <person name="Touchon M."/>
            <person name="Duchaud E."/>
        </authorList>
    </citation>
    <scope>NUCLEOTIDE SEQUENCE [LARGE SCALE GENOMIC DNA]</scope>
    <source>
        <strain evidence="5">DSM 17447 / CIP 109464 / GPTSA100-9</strain>
    </source>
</reference>
<dbReference type="OrthoDB" id="9805017at2"/>
<evidence type="ECO:0000313" key="5">
    <source>
        <dbReference type="Proteomes" id="UP000007599"/>
    </source>
</evidence>
<dbReference type="NCBIfam" id="TIGR04183">
    <property type="entry name" value="Por_Secre_tail"/>
    <property type="match status" value="1"/>
</dbReference>
<evidence type="ECO:0000256" key="1">
    <source>
        <dbReference type="ARBA" id="ARBA00022729"/>
    </source>
</evidence>
<keyword evidence="1 2" id="KW-0732">Signal</keyword>
<dbReference type="Pfam" id="PF18962">
    <property type="entry name" value="Por_Secre_tail"/>
    <property type="match status" value="1"/>
</dbReference>
<dbReference type="SUPFAM" id="SSF49313">
    <property type="entry name" value="Cadherin-like"/>
    <property type="match status" value="1"/>
</dbReference>
<feature type="domain" description="Cadherin" evidence="3">
    <location>
        <begin position="276"/>
        <end position="379"/>
    </location>
</feature>
<dbReference type="CDD" id="cd11304">
    <property type="entry name" value="Cadherin_repeat"/>
    <property type="match status" value="1"/>
</dbReference>
<feature type="signal peptide" evidence="2">
    <location>
        <begin position="1"/>
        <end position="20"/>
    </location>
</feature>
<dbReference type="STRING" id="1094466.KQS_05525"/>
<dbReference type="Gene3D" id="2.60.40.740">
    <property type="match status" value="3"/>
</dbReference>
<dbReference type="Proteomes" id="UP000007599">
    <property type="component" value="Chromosome I"/>
</dbReference>
<gene>
    <name evidence="4" type="ordered locus">KQS_05525</name>
</gene>
<dbReference type="eggNOG" id="COG3209">
    <property type="taxonomic scope" value="Bacteria"/>
</dbReference>
<feature type="chain" id="PRO_5003617045" description="Cadherin domain-containing protein" evidence="2">
    <location>
        <begin position="21"/>
        <end position="1251"/>
    </location>
</feature>
<dbReference type="GO" id="GO:0016020">
    <property type="term" value="C:membrane"/>
    <property type="evidence" value="ECO:0007669"/>
    <property type="project" value="InterPro"/>
</dbReference>
<dbReference type="KEGG" id="fin:KQS_05525"/>
<keyword evidence="5" id="KW-1185">Reference proteome</keyword>
<reference evidence="4 5" key="1">
    <citation type="journal article" date="2012" name="J. Bacteriol.">
        <title>Complete Genome Sequence of Flavobacterium indicum GPSTA100-9T, Isolated from Warm Spring Water.</title>
        <authorList>
            <person name="Barbier P."/>
            <person name="Houel A."/>
            <person name="Loux V."/>
            <person name="Poulain J."/>
            <person name="Bernardet J.F."/>
            <person name="Touchon M."/>
            <person name="Duchaud E."/>
        </authorList>
    </citation>
    <scope>NUCLEOTIDE SEQUENCE [LARGE SCALE GENOMIC DNA]</scope>
    <source>
        <strain evidence="5">DSM 17447 / CIP 109464 / GPTSA100-9</strain>
    </source>
</reference>
<dbReference type="AlphaFoldDB" id="H8XVA1"/>
<protein>
    <recommendedName>
        <fullName evidence="3">Cadherin domain-containing protein</fullName>
    </recommendedName>
</protein>
<dbReference type="PATRIC" id="fig|1094466.5.peg.1085"/>
<dbReference type="eggNOG" id="COG2374">
    <property type="taxonomic scope" value="Bacteria"/>
</dbReference>
<dbReference type="PROSITE" id="PS50268">
    <property type="entry name" value="CADHERIN_2"/>
    <property type="match status" value="1"/>
</dbReference>
<evidence type="ECO:0000313" key="4">
    <source>
        <dbReference type="EMBL" id="CCG53071.1"/>
    </source>
</evidence>
<evidence type="ECO:0000259" key="3">
    <source>
        <dbReference type="PROSITE" id="PS50268"/>
    </source>
</evidence>
<proteinExistence type="predicted"/>
<dbReference type="GO" id="GO:0005509">
    <property type="term" value="F:calcium ion binding"/>
    <property type="evidence" value="ECO:0007669"/>
    <property type="project" value="InterPro"/>
</dbReference>